<dbReference type="RefSeq" id="WP_285185002.1">
    <property type="nucleotide sequence ID" value="NZ_CP126981.1"/>
</dbReference>
<feature type="domain" description="HTH tetR-type" evidence="4">
    <location>
        <begin position="31"/>
        <end position="91"/>
    </location>
</feature>
<dbReference type="Proteomes" id="UP001236585">
    <property type="component" value="Chromosome"/>
</dbReference>
<dbReference type="EMBL" id="CP126981">
    <property type="protein sequence ID" value="WIM85920.1"/>
    <property type="molecule type" value="Genomic_DNA"/>
</dbReference>
<dbReference type="PANTHER" id="PTHR30055:SF242">
    <property type="entry name" value="HTH-TYPE TRANSCRIPTIONAL REPRESSOR KSTR"/>
    <property type="match status" value="1"/>
</dbReference>
<dbReference type="InterPro" id="IPR050109">
    <property type="entry name" value="HTH-type_TetR-like_transc_reg"/>
</dbReference>
<sequence>MTASATPRTGTPRARKDAGGQRLSRKTVDDPARYEPVLDAALRAAATGGFDAVQMRSVASAAGIAVGTLYQRFPSKTHLLIAVLKREFERVAADRDWAACATTAGQRLALLTSRLHAEWQRDPKLTEATTRAMVVADSAAATVTAETVAVVQQLFANALGGATATEHHYEIARLITDVWLANLSAYSGDRISASDAYDRINRGVTLLLNGQFNGI</sequence>
<dbReference type="InterPro" id="IPR001647">
    <property type="entry name" value="HTH_TetR"/>
</dbReference>
<evidence type="ECO:0000313" key="6">
    <source>
        <dbReference type="Proteomes" id="UP001236585"/>
    </source>
</evidence>
<proteinExistence type="predicted"/>
<dbReference type="InterPro" id="IPR009057">
    <property type="entry name" value="Homeodomain-like_sf"/>
</dbReference>
<dbReference type="PRINTS" id="PR00455">
    <property type="entry name" value="HTHTETR"/>
</dbReference>
<feature type="DNA-binding region" description="H-T-H motif" evidence="2">
    <location>
        <begin position="54"/>
        <end position="73"/>
    </location>
</feature>
<dbReference type="SUPFAM" id="SSF46689">
    <property type="entry name" value="Homeodomain-like"/>
    <property type="match status" value="1"/>
</dbReference>
<dbReference type="PROSITE" id="PS50977">
    <property type="entry name" value="HTH_TETR_2"/>
    <property type="match status" value="1"/>
</dbReference>
<evidence type="ECO:0000259" key="4">
    <source>
        <dbReference type="PROSITE" id="PS50977"/>
    </source>
</evidence>
<protein>
    <submittedName>
        <fullName evidence="5">TetR family transcriptional regulator</fullName>
    </submittedName>
</protein>
<dbReference type="Pfam" id="PF00440">
    <property type="entry name" value="TetR_N"/>
    <property type="match status" value="1"/>
</dbReference>
<dbReference type="InterPro" id="IPR041642">
    <property type="entry name" value="KstR_C"/>
</dbReference>
<keyword evidence="1 2" id="KW-0238">DNA-binding</keyword>
<feature type="region of interest" description="Disordered" evidence="3">
    <location>
        <begin position="1"/>
        <end position="29"/>
    </location>
</feature>
<gene>
    <name evidence="5" type="ORF">PT015_13310</name>
</gene>
<reference evidence="5 6" key="1">
    <citation type="journal article" date="2023" name="Microbiol. Resour. Announc.">
        <title>Complete Genome Sequence of Mycobacterium wuenschmanii, a novel Nontuberculous Mycobacterium Isolated from a captive population of Amazon Milk Frogs.</title>
        <authorList>
            <person name="Hicks J."/>
            <person name="Zeineldin M."/>
            <person name="Ward H."/>
            <person name="Wuenschmann A."/>
            <person name="Camp P."/>
            <person name="Farrell D."/>
            <person name="Lehman K."/>
            <person name="Thacker T."/>
            <person name="Cuthbert E."/>
        </authorList>
    </citation>
    <scope>NUCLEOTIDE SEQUENCE [LARGE SCALE GENOMIC DNA]</scope>
    <source>
        <strain evidence="5 6">Wuenschmanii</strain>
    </source>
</reference>
<dbReference type="PANTHER" id="PTHR30055">
    <property type="entry name" value="HTH-TYPE TRANSCRIPTIONAL REGULATOR RUTR"/>
    <property type="match status" value="1"/>
</dbReference>
<dbReference type="Gene3D" id="1.10.357.10">
    <property type="entry name" value="Tetracycline Repressor, domain 2"/>
    <property type="match status" value="1"/>
</dbReference>
<evidence type="ECO:0000313" key="5">
    <source>
        <dbReference type="EMBL" id="WIM85920.1"/>
    </source>
</evidence>
<dbReference type="Pfam" id="PF17925">
    <property type="entry name" value="TetR_C_20"/>
    <property type="match status" value="1"/>
</dbReference>
<evidence type="ECO:0000256" key="1">
    <source>
        <dbReference type="ARBA" id="ARBA00023125"/>
    </source>
</evidence>
<evidence type="ECO:0000256" key="3">
    <source>
        <dbReference type="SAM" id="MobiDB-lite"/>
    </source>
</evidence>
<evidence type="ECO:0000256" key="2">
    <source>
        <dbReference type="PROSITE-ProRule" id="PRU00335"/>
    </source>
</evidence>
<accession>A0ABY8VQK9</accession>
<name>A0ABY8VQK9_9MYCO</name>
<keyword evidence="6" id="KW-1185">Reference proteome</keyword>
<organism evidence="5 6">
    <name type="scientific">Candidatus Mycobacterium wuenschmannii</name>
    <dbReference type="NCBI Taxonomy" id="3027808"/>
    <lineage>
        <taxon>Bacteria</taxon>
        <taxon>Bacillati</taxon>
        <taxon>Actinomycetota</taxon>
        <taxon>Actinomycetes</taxon>
        <taxon>Mycobacteriales</taxon>
        <taxon>Mycobacteriaceae</taxon>
        <taxon>Mycobacterium</taxon>
    </lineage>
</organism>